<gene>
    <name evidence="1" type="ordered locus">LLO_p0038</name>
</gene>
<protein>
    <recommendedName>
        <fullName evidence="3">Trypsin-like peptidase domain-containing protein</fullName>
    </recommendedName>
</protein>
<dbReference type="OrthoDB" id="7191282at2"/>
<accession>D3HTU7</accession>
<dbReference type="GeneID" id="40927717"/>
<name>D3HTU7_LEGLN</name>
<dbReference type="AlphaFoldDB" id="D3HTU7"/>
<keyword evidence="2" id="KW-1185">Reference proteome</keyword>
<proteinExistence type="predicted"/>
<evidence type="ECO:0000313" key="1">
    <source>
        <dbReference type="EMBL" id="CBJ13955.1"/>
    </source>
</evidence>
<keyword evidence="1" id="KW-0614">Plasmid</keyword>
<dbReference type="HOGENOM" id="CLU_1538197_0_0_6"/>
<dbReference type="RefSeq" id="WP_013347333.1">
    <property type="nucleotide sequence ID" value="NC_014544.1"/>
</dbReference>
<evidence type="ECO:0008006" key="3">
    <source>
        <dbReference type="Google" id="ProtNLM"/>
    </source>
</evidence>
<dbReference type="EMBL" id="FN650141">
    <property type="protein sequence ID" value="CBJ13955.1"/>
    <property type="molecule type" value="Genomic_DNA"/>
</dbReference>
<reference evidence="1 2" key="1">
    <citation type="journal article" date="2010" name="PLoS Genet.">
        <title>Analysis of the Legionella longbeachae genome and transcriptome uncovers unique strategies to cause Legionnaires' disease.</title>
        <authorList>
            <person name="Cazalet C."/>
            <person name="Gomez-Valero L."/>
            <person name="Rusniok C."/>
            <person name="Lomma M."/>
            <person name="Dervins-Ravault D."/>
            <person name="Newton H."/>
            <person name="Sansom F."/>
            <person name="Jarraud S."/>
            <person name="Zidane N."/>
            <person name="Ma L."/>
            <person name="Bouchier C."/>
            <person name="Etienne J."/>
            <person name="Hartland E."/>
            <person name="Buchrieser C."/>
        </authorList>
    </citation>
    <scope>NUCLEOTIDE SEQUENCE [LARGE SCALE GENOMIC DNA]</scope>
    <source>
        <strain evidence="1 2">NSW150</strain>
        <plasmid evidence="1">pLLO</plasmid>
    </source>
</reference>
<sequence>MIVIQPKTVSEQLLYTTVRIVGETGTGTGFFFKYKLNNSTEIQFILTNKHVVDGNKSLRLKFHEAQTKLDIREVSNQSFELGVNIDHNMWFPHPKPDIDLGAILFAPIQQHAQNIMNKDIYGIFLDDSLIKDDVTLQLESDVSDDILMIGYPIGLWDDINNFPIVRKGITAILL</sequence>
<evidence type="ECO:0000313" key="2">
    <source>
        <dbReference type="Proteomes" id="UP000001060"/>
    </source>
</evidence>
<geneLocation type="plasmid" evidence="1 2">
    <name>pLLO</name>
</geneLocation>
<dbReference type="Proteomes" id="UP000001060">
    <property type="component" value="Plasmid pLLO"/>
</dbReference>
<dbReference type="eggNOG" id="COG3591">
    <property type="taxonomic scope" value="Bacteria"/>
</dbReference>
<dbReference type="SUPFAM" id="SSF50494">
    <property type="entry name" value="Trypsin-like serine proteases"/>
    <property type="match status" value="1"/>
</dbReference>
<dbReference type="KEGG" id="llo:LLO_p0038"/>
<dbReference type="InterPro" id="IPR043504">
    <property type="entry name" value="Peptidase_S1_PA_chymotrypsin"/>
</dbReference>
<dbReference type="InterPro" id="IPR009003">
    <property type="entry name" value="Peptidase_S1_PA"/>
</dbReference>
<organism evidence="1 2">
    <name type="scientific">Legionella longbeachae serogroup 1 (strain NSW150)</name>
    <dbReference type="NCBI Taxonomy" id="661367"/>
    <lineage>
        <taxon>Bacteria</taxon>
        <taxon>Pseudomonadati</taxon>
        <taxon>Pseudomonadota</taxon>
        <taxon>Gammaproteobacteria</taxon>
        <taxon>Legionellales</taxon>
        <taxon>Legionellaceae</taxon>
        <taxon>Legionella</taxon>
    </lineage>
</organism>
<dbReference type="Gene3D" id="2.40.10.10">
    <property type="entry name" value="Trypsin-like serine proteases"/>
    <property type="match status" value="1"/>
</dbReference>